<dbReference type="Proteomes" id="UP000761167">
    <property type="component" value="Unassembled WGS sequence"/>
</dbReference>
<evidence type="ECO:0000313" key="2">
    <source>
        <dbReference type="Proteomes" id="UP000761167"/>
    </source>
</evidence>
<sequence>MTKLTLEALYTLHLMNDYSNDLPFIPLPPLNSDENRKSQLQKVLQKGYKDLEALELVKDGQPTPEFVVYGYFLDLYAKSSYHFQIDSNYYCAPGIDQGKRMVVIIKKIAEGEFIIDYFNTIALLSILMENHEILHNLNEKKKNYLKAEWEPYAYMKLQFYYKNSKMIRLMTEELGKITGDVLFFNTDSGLFEYDLMRERIRSVSADELKHTLIKGMKVRV</sequence>
<accession>A0A943Y191</accession>
<dbReference type="EMBL" id="JAGZZN010000003">
    <property type="protein sequence ID" value="MBS6536118.1"/>
    <property type="molecule type" value="Genomic_DNA"/>
</dbReference>
<organism evidence="1 2">
    <name type="scientific">Streptococcus parasanguinis</name>
    <dbReference type="NCBI Taxonomy" id="1318"/>
    <lineage>
        <taxon>Bacteria</taxon>
        <taxon>Bacillati</taxon>
        <taxon>Bacillota</taxon>
        <taxon>Bacilli</taxon>
        <taxon>Lactobacillales</taxon>
        <taxon>Streptococcaceae</taxon>
        <taxon>Streptococcus</taxon>
    </lineage>
</organism>
<dbReference type="AlphaFoldDB" id="A0A943Y191"/>
<evidence type="ECO:0000313" key="1">
    <source>
        <dbReference type="EMBL" id="MBS6536118.1"/>
    </source>
</evidence>
<gene>
    <name evidence="1" type="ORF">KH363_01075</name>
</gene>
<name>A0A943Y191_STRPA</name>
<dbReference type="RefSeq" id="WP_201087762.1">
    <property type="nucleotide sequence ID" value="NZ_JACLQP010000007.1"/>
</dbReference>
<protein>
    <submittedName>
        <fullName evidence="1">Uncharacterized protein</fullName>
    </submittedName>
</protein>
<comment type="caution">
    <text evidence="1">The sequence shown here is derived from an EMBL/GenBank/DDBJ whole genome shotgun (WGS) entry which is preliminary data.</text>
</comment>
<reference evidence="1" key="1">
    <citation type="submission" date="2021-02" db="EMBL/GenBank/DDBJ databases">
        <title>Infant gut strain persistence is associated with maternal origin, phylogeny, and functional potential including surface adhesion and iron acquisition.</title>
        <authorList>
            <person name="Lou Y.C."/>
        </authorList>
    </citation>
    <scope>NUCLEOTIDE SEQUENCE</scope>
    <source>
        <strain evidence="1">L3_060_000G1_dasL3_060_000G1_metabat.metabat.86_ sub</strain>
    </source>
</reference>
<proteinExistence type="predicted"/>